<evidence type="ECO:0000256" key="4">
    <source>
        <dbReference type="ARBA" id="ARBA00022741"/>
    </source>
</evidence>
<dbReference type="SMART" id="SM00312">
    <property type="entry name" value="PX"/>
    <property type="match status" value="1"/>
</dbReference>
<dbReference type="SMART" id="SM00129">
    <property type="entry name" value="KISc"/>
    <property type="match status" value="1"/>
</dbReference>
<evidence type="ECO:0000259" key="13">
    <source>
        <dbReference type="PROSITE" id="PS50195"/>
    </source>
</evidence>
<dbReference type="Pfam" id="PF00225">
    <property type="entry name" value="Kinesin"/>
    <property type="match status" value="1"/>
</dbReference>
<keyword evidence="5 9" id="KW-0067">ATP-binding</keyword>
<dbReference type="InterPro" id="IPR008984">
    <property type="entry name" value="SMAD_FHA_dom_sf"/>
</dbReference>
<reference evidence="14" key="1">
    <citation type="journal article" date="2016" name="Ticks Tick Borne Dis.">
        <title>De novo assembly and annotation of the salivary gland transcriptome of Rhipicephalus appendiculatus male and female ticks during blood feeding.</title>
        <authorList>
            <person name="de Castro M.H."/>
            <person name="de Klerk D."/>
            <person name="Pienaar R."/>
            <person name="Latif A.A."/>
            <person name="Rees D.J."/>
            <person name="Mans B.J."/>
        </authorList>
    </citation>
    <scope>NUCLEOTIDE SEQUENCE</scope>
    <source>
        <tissue evidence="14">Salivary glands</tissue>
    </source>
</reference>
<dbReference type="InterPro" id="IPR036961">
    <property type="entry name" value="Kinesin_motor_dom_sf"/>
</dbReference>
<proteinExistence type="inferred from homology"/>
<evidence type="ECO:0000256" key="2">
    <source>
        <dbReference type="ARBA" id="ARBA00022490"/>
    </source>
</evidence>
<dbReference type="PRINTS" id="PR00380">
    <property type="entry name" value="KINESINHEAVY"/>
</dbReference>
<evidence type="ECO:0000256" key="9">
    <source>
        <dbReference type="PROSITE-ProRule" id="PRU00283"/>
    </source>
</evidence>
<keyword evidence="3" id="KW-0597">Phosphoprotein</keyword>
<feature type="compositionally biased region" description="Basic and acidic residues" evidence="11">
    <location>
        <begin position="897"/>
        <end position="927"/>
    </location>
</feature>
<keyword evidence="6 10" id="KW-0175">Coiled coil</keyword>
<feature type="coiled-coil region" evidence="10">
    <location>
        <begin position="985"/>
        <end position="1093"/>
    </location>
</feature>
<comment type="subcellular location">
    <subcellularLocation>
        <location evidence="1">Cytoplasm</location>
        <location evidence="1">Cytoskeleton</location>
    </subcellularLocation>
</comment>
<evidence type="ECO:0000256" key="7">
    <source>
        <dbReference type="ARBA" id="ARBA00023175"/>
    </source>
</evidence>
<dbReference type="FunFam" id="3.40.850.10:FF:000021">
    <property type="entry name" value="kinesin-like protein KIF16B isoform X1"/>
    <property type="match status" value="1"/>
</dbReference>
<dbReference type="PROSITE" id="PS50067">
    <property type="entry name" value="KINESIN_MOTOR_2"/>
    <property type="match status" value="1"/>
</dbReference>
<dbReference type="CDD" id="cd01365">
    <property type="entry name" value="KISc_KIF1A_KIF1B"/>
    <property type="match status" value="1"/>
</dbReference>
<feature type="domain" description="PX" evidence="13">
    <location>
        <begin position="1252"/>
        <end position="1386"/>
    </location>
</feature>
<dbReference type="SUPFAM" id="SSF64268">
    <property type="entry name" value="PX domain"/>
    <property type="match status" value="1"/>
</dbReference>
<dbReference type="CDD" id="cd22708">
    <property type="entry name" value="FHA_KIF16"/>
    <property type="match status" value="1"/>
</dbReference>
<sequence length="1386" mass="158193">MASVKVAVRARPFNQREIDMKSSEIIRMDGNKTCIENLKFQSLISCPNIIVSPQGGTEELGRERIKEFTFDYSYWSVHPSDAHFVTQEQVFNDLGQEVVDNAFEGYNACIFAYGQTGSGKTFTMMGSSDNEGLIPRICQAMYTRMKLGQNSGTTFRTEVSYLEIYNEKVKDLLKRESTQHNLRVREHPKLGPYVQDLSRHLVMDYSDVEELMARGNSHRTTASTAMNDVSSRSHAIFTLNFTQAKFIRDLPSETVSKVNLVDLAGSERADSTKATGQRLKEGGHINKSLVTLGTVISALAELSTSNSRKRVFIPYRDSVLTWLLRDSLGGNSKTIMIATISPAECNYGETLSTLRYANRAKNIINKPTINEDPNVKLIKELREEIARLRSRVGGDDSSTQVMEKLQENEARVKFLTEEWTEKWKETHKILKEQKTLGLRMSGQGVVLDSERPHLIGLGDDILSTGVVLYHLKDGKTFIGTENADTKQDIVLSGPGIQDEHCSIELVDGGATLYPNQNSECCINTMPVDRPTRLTQGCVVLLGTTNVFRYNDPAEVHKLRKEKERRSLMNLSHLSFLSRSAGDMSKSTESICGNGFEAHEDGSEKIMDLSMRKLLEKQSGNHDERNNNSSIVAPLSKEQEAVEAQLSQKREELRQLQEKTEELKRMADEAHRKAEEEQTKLEKVTEELRRHLEKQASEEQGTAQRIVQLQQELRYLTAKEKEVRENFEQLKNRLQQERVYVLSKLETEQSRLYDEIKSLEMKEQDLKDAIVKQQQELARMDEEVSQKKEEYSSQTNLLQEEIRLLRDELELSTTQASENWRSLLSLISGARDDLPLPKNTGDLENIVESIRQQLADKKHAQLAEIHEERQSIAGQIEALAEKQKLLQSFEMSPEEDGSGDHQGREAEGSGERSSGKATSDEKGDKLSSDESDGEEVSTLVKGRLAFVGEEVRKLQEEEKALGRKEEDVEVGWRHNLDTLDSLLPLLESMVEDLDKLEGCISEKEQDVADIESSVNQCDSKLKGVATEKENLEQQLQKVQDRKEDADTEQKELKTSLNSLDDKMAFLAQQEEDILSTLKNKRQRVEEELSKFSNGNEPLLDALSNVSQVSSPGHNESFLLPCSDNLGPLTSSPLSNKLHHSSWDLRGLEERYLVIEKELEERRKAFESEQEEAENDNVYLKQVRQMEYQHQEKLRDLIRERAEDLKRRNSCLHQLPCDSNSSTLPGRRQNITSRSLPILPTHPYLSFERGTEECPIRISIPSYTLRGSGSNAHIEYEVKVVVMDDSWTLYRRYKRFRELHDYMKLKYGRKVTLPYFPPKLLFGNKSQRLVEERRKLLEVYLIELVNSCRRDLSCPLHRTVQGLCKQHMWEFAPFFRKGCFETSKHSTG</sequence>
<dbReference type="PROSITE" id="PS50195">
    <property type="entry name" value="PX"/>
    <property type="match status" value="1"/>
</dbReference>
<evidence type="ECO:0000256" key="3">
    <source>
        <dbReference type="ARBA" id="ARBA00022553"/>
    </source>
</evidence>
<dbReference type="GO" id="GO:0008017">
    <property type="term" value="F:microtubule binding"/>
    <property type="evidence" value="ECO:0007669"/>
    <property type="project" value="InterPro"/>
</dbReference>
<feature type="coiled-coil region" evidence="10">
    <location>
        <begin position="1143"/>
        <end position="1206"/>
    </location>
</feature>
<evidence type="ECO:0000256" key="11">
    <source>
        <dbReference type="SAM" id="MobiDB-lite"/>
    </source>
</evidence>
<dbReference type="GO" id="GO:0005737">
    <property type="term" value="C:cytoplasm"/>
    <property type="evidence" value="ECO:0007669"/>
    <property type="project" value="UniProtKB-ARBA"/>
</dbReference>
<name>A0A131YJ83_RHIAP</name>
<dbReference type="GO" id="GO:0007018">
    <property type="term" value="P:microtubule-based movement"/>
    <property type="evidence" value="ECO:0007669"/>
    <property type="project" value="InterPro"/>
</dbReference>
<dbReference type="PANTHER" id="PTHR47117:SF6">
    <property type="entry name" value="KINESIN-LIKE PROTEIN KIF16B"/>
    <property type="match status" value="1"/>
</dbReference>
<dbReference type="InterPro" id="IPR000253">
    <property type="entry name" value="FHA_dom"/>
</dbReference>
<evidence type="ECO:0000313" key="14">
    <source>
        <dbReference type="EMBL" id="JAP78510.1"/>
    </source>
</evidence>
<dbReference type="GO" id="GO:0005524">
    <property type="term" value="F:ATP binding"/>
    <property type="evidence" value="ECO:0007669"/>
    <property type="project" value="UniProtKB-UniRule"/>
</dbReference>
<dbReference type="Gene3D" id="3.40.850.10">
    <property type="entry name" value="Kinesin motor domain"/>
    <property type="match status" value="1"/>
</dbReference>
<evidence type="ECO:0000256" key="1">
    <source>
        <dbReference type="ARBA" id="ARBA00004245"/>
    </source>
</evidence>
<evidence type="ECO:0000256" key="6">
    <source>
        <dbReference type="ARBA" id="ARBA00023054"/>
    </source>
</evidence>
<protein>
    <submittedName>
        <fullName evidence="14">Kinesin family member 16B</fullName>
    </submittedName>
</protein>
<dbReference type="GO" id="GO:0005856">
    <property type="term" value="C:cytoskeleton"/>
    <property type="evidence" value="ECO:0007669"/>
    <property type="project" value="UniProtKB-SubCell"/>
</dbReference>
<evidence type="ECO:0000256" key="8">
    <source>
        <dbReference type="ARBA" id="ARBA00023212"/>
    </source>
</evidence>
<accession>A0A131YJ83</accession>
<dbReference type="Gene3D" id="2.60.200.20">
    <property type="match status" value="1"/>
</dbReference>
<dbReference type="FunFam" id="2.60.200.20:FF:000005">
    <property type="entry name" value="Kinesin family member 16B"/>
    <property type="match status" value="1"/>
</dbReference>
<dbReference type="SUPFAM" id="SSF49879">
    <property type="entry name" value="SMAD/FHA domain"/>
    <property type="match status" value="1"/>
</dbReference>
<feature type="region of interest" description="Disordered" evidence="11">
    <location>
        <begin position="616"/>
        <end position="647"/>
    </location>
</feature>
<dbReference type="GO" id="GO:0035091">
    <property type="term" value="F:phosphatidylinositol binding"/>
    <property type="evidence" value="ECO:0007669"/>
    <property type="project" value="InterPro"/>
</dbReference>
<evidence type="ECO:0000256" key="5">
    <source>
        <dbReference type="ARBA" id="ARBA00022840"/>
    </source>
</evidence>
<evidence type="ECO:0000256" key="10">
    <source>
        <dbReference type="SAM" id="Coils"/>
    </source>
</evidence>
<dbReference type="GO" id="GO:0003777">
    <property type="term" value="F:microtubule motor activity"/>
    <property type="evidence" value="ECO:0007669"/>
    <property type="project" value="InterPro"/>
</dbReference>
<keyword evidence="8" id="KW-0206">Cytoskeleton</keyword>
<dbReference type="Gene3D" id="3.30.1520.10">
    <property type="entry name" value="Phox-like domain"/>
    <property type="match status" value="1"/>
</dbReference>
<keyword evidence="2" id="KW-0963">Cytoplasm</keyword>
<dbReference type="InterPro" id="IPR036871">
    <property type="entry name" value="PX_dom_sf"/>
</dbReference>
<keyword evidence="7 9" id="KW-0505">Motor protein</keyword>
<dbReference type="SUPFAM" id="SSF52540">
    <property type="entry name" value="P-loop containing nucleoside triphosphate hydrolases"/>
    <property type="match status" value="1"/>
</dbReference>
<dbReference type="Pfam" id="PF00787">
    <property type="entry name" value="PX"/>
    <property type="match status" value="1"/>
</dbReference>
<dbReference type="InterPro" id="IPR001683">
    <property type="entry name" value="PX_dom"/>
</dbReference>
<feature type="compositionally biased region" description="Basic and acidic residues" evidence="11">
    <location>
        <begin position="616"/>
        <end position="625"/>
    </location>
</feature>
<dbReference type="PROSITE" id="PS00411">
    <property type="entry name" value="KINESIN_MOTOR_1"/>
    <property type="match status" value="1"/>
</dbReference>
<comment type="similarity">
    <text evidence="9">Belongs to the TRAFAC class myosin-kinesin ATPase superfamily. Kinesin family.</text>
</comment>
<feature type="binding site" evidence="9">
    <location>
        <begin position="114"/>
        <end position="121"/>
    </location>
    <ligand>
        <name>ATP</name>
        <dbReference type="ChEBI" id="CHEBI:30616"/>
    </ligand>
</feature>
<feature type="domain" description="Kinesin motor" evidence="12">
    <location>
        <begin position="3"/>
        <end position="363"/>
    </location>
</feature>
<dbReference type="InterPro" id="IPR027417">
    <property type="entry name" value="P-loop_NTPase"/>
</dbReference>
<dbReference type="Pfam" id="PF00498">
    <property type="entry name" value="FHA"/>
    <property type="match status" value="1"/>
</dbReference>
<dbReference type="EMBL" id="GEDV01010047">
    <property type="protein sequence ID" value="JAP78510.1"/>
    <property type="molecule type" value="Transcribed_RNA"/>
</dbReference>
<organism evidence="14">
    <name type="scientific">Rhipicephalus appendiculatus</name>
    <name type="common">Brown ear tick</name>
    <dbReference type="NCBI Taxonomy" id="34631"/>
    <lineage>
        <taxon>Eukaryota</taxon>
        <taxon>Metazoa</taxon>
        <taxon>Ecdysozoa</taxon>
        <taxon>Arthropoda</taxon>
        <taxon>Chelicerata</taxon>
        <taxon>Arachnida</taxon>
        <taxon>Acari</taxon>
        <taxon>Parasitiformes</taxon>
        <taxon>Ixodida</taxon>
        <taxon>Ixodoidea</taxon>
        <taxon>Ixodidae</taxon>
        <taxon>Rhipicephalinae</taxon>
        <taxon>Rhipicephalus</taxon>
        <taxon>Rhipicephalus</taxon>
    </lineage>
</organism>
<evidence type="ECO:0000259" key="12">
    <source>
        <dbReference type="PROSITE" id="PS50067"/>
    </source>
</evidence>
<feature type="region of interest" description="Disordered" evidence="11">
    <location>
        <begin position="889"/>
        <end position="936"/>
    </location>
</feature>
<dbReference type="InterPro" id="IPR019821">
    <property type="entry name" value="Kinesin_motor_CS"/>
</dbReference>
<keyword evidence="4 9" id="KW-0547">Nucleotide-binding</keyword>
<dbReference type="PANTHER" id="PTHR47117">
    <property type="entry name" value="STAR-RELATED LIPID TRANSFER PROTEIN 9"/>
    <property type="match status" value="1"/>
</dbReference>
<dbReference type="InterPro" id="IPR001752">
    <property type="entry name" value="Kinesin_motor_dom"/>
</dbReference>